<dbReference type="InterPro" id="IPR044946">
    <property type="entry name" value="Restrct_endonuc_typeI_TRD_sf"/>
</dbReference>
<dbReference type="Gene3D" id="3.90.220.20">
    <property type="entry name" value="DNA methylase specificity domains"/>
    <property type="match status" value="1"/>
</dbReference>
<evidence type="ECO:0000256" key="3">
    <source>
        <dbReference type="ARBA" id="ARBA00022618"/>
    </source>
</evidence>
<proteinExistence type="predicted"/>
<dbReference type="Proteomes" id="UP000029093">
    <property type="component" value="Unassembled WGS sequence"/>
</dbReference>
<keyword evidence="4" id="KW-0680">Restriction system</keyword>
<gene>
    <name evidence="13" type="ORF">BBOU_1662</name>
</gene>
<reference evidence="13 14" key="1">
    <citation type="submission" date="2014-03" db="EMBL/GenBank/DDBJ databases">
        <title>Genomics of Bifidobacteria.</title>
        <authorList>
            <person name="Ventura M."/>
            <person name="Milani C."/>
            <person name="Lugli G.A."/>
        </authorList>
    </citation>
    <scope>NUCLEOTIDE SEQUENCE [LARGE SCALE GENOMIC DNA]</scope>
    <source>
        <strain evidence="13 14">LMG 10736</strain>
    </source>
</reference>
<dbReference type="InterPro" id="IPR013762">
    <property type="entry name" value="Integrase-like_cat_sf"/>
</dbReference>
<dbReference type="GO" id="GO:0009307">
    <property type="term" value="P:DNA restriction-modification system"/>
    <property type="evidence" value="ECO:0007669"/>
    <property type="project" value="UniProtKB-KW"/>
</dbReference>
<keyword evidence="5" id="KW-0159">Chromosome partition</keyword>
<evidence type="ECO:0000256" key="5">
    <source>
        <dbReference type="ARBA" id="ARBA00022829"/>
    </source>
</evidence>
<sequence length="566" mass="63690">MTVKCLTSADSSSNTTANGYLAAVCESLAEKQQNTIVPLEGLCQQVNERTDFSEANFDSYISTESLLPEKMGRQTASSLPKSGKVTKYQAGDTLVSNIRPYFKKVWFADCNGTCSGDVIVFRARNASMSPYLYSLIRSDSFFEYVMLGSKGTKMPRGDKKQMMTYPVVASCAQADLQLITFCVHQLTKNARESVMLNELRDSLLPKLMSGEIDVSKVEVPTQPNSHLRRFHPILQSVPTTMKGTTMETIINAVLAQMQPFLDGFQFKQLAVSLKAAFENAERPPQQDRGDLLELFLTAKEVEGCSPKTIAYYRTTLEHMTATIAKPYTQMTSEDLRDYLNGYGSRHGAGKVTIDNIRRIMSSFFSWLEDEDYVVKSPVRRIHRIKTAQVTKEVLTDEQIESLRDGCSCVRDLAIIDVLASSGMRVGELVGLDISDVNLQERECIVTGKGNKQRPVYLDARAKLHLSDYLKTRRDDNPALFVTLRGRMKRMTVSDVEARVRELGRATQVGRVHPHKFRRTLATRAIDRGMPIEQVQKLLGHAKIDTTMHYAMVDQNNVKTSHRKYLE</sequence>
<dbReference type="Gene3D" id="1.10.443.10">
    <property type="entry name" value="Intergrase catalytic core"/>
    <property type="match status" value="1"/>
</dbReference>
<evidence type="ECO:0000256" key="9">
    <source>
        <dbReference type="ARBA" id="ARBA00023306"/>
    </source>
</evidence>
<evidence type="ECO:0000259" key="11">
    <source>
        <dbReference type="PROSITE" id="PS51898"/>
    </source>
</evidence>
<feature type="domain" description="Tyr recombinase" evidence="11">
    <location>
        <begin position="389"/>
        <end position="562"/>
    </location>
</feature>
<evidence type="ECO:0000256" key="6">
    <source>
        <dbReference type="ARBA" id="ARBA00022908"/>
    </source>
</evidence>
<dbReference type="InterPro" id="IPR002104">
    <property type="entry name" value="Integrase_catalytic"/>
</dbReference>
<evidence type="ECO:0000256" key="8">
    <source>
        <dbReference type="ARBA" id="ARBA00023172"/>
    </source>
</evidence>
<evidence type="ECO:0000259" key="12">
    <source>
        <dbReference type="PROSITE" id="PS51900"/>
    </source>
</evidence>
<dbReference type="GO" id="GO:0007059">
    <property type="term" value="P:chromosome segregation"/>
    <property type="evidence" value="ECO:0007669"/>
    <property type="project" value="UniProtKB-KW"/>
</dbReference>
<dbReference type="InterPro" id="IPR010998">
    <property type="entry name" value="Integrase_recombinase_N"/>
</dbReference>
<dbReference type="NCBIfam" id="NF040815">
    <property type="entry name" value="recomb_XerA_Arch"/>
    <property type="match status" value="1"/>
</dbReference>
<dbReference type="Pfam" id="PF00589">
    <property type="entry name" value="Phage_integrase"/>
    <property type="match status" value="1"/>
</dbReference>
<evidence type="ECO:0000313" key="13">
    <source>
        <dbReference type="EMBL" id="KFI45196.1"/>
    </source>
</evidence>
<dbReference type="InterPro" id="IPR044068">
    <property type="entry name" value="CB"/>
</dbReference>
<dbReference type="PANTHER" id="PTHR30349:SF77">
    <property type="entry name" value="TYROSINE RECOMBINASE XERC"/>
    <property type="match status" value="1"/>
</dbReference>
<evidence type="ECO:0000256" key="4">
    <source>
        <dbReference type="ARBA" id="ARBA00022747"/>
    </source>
</evidence>
<keyword evidence="2" id="KW-0963">Cytoplasm</keyword>
<keyword evidence="14" id="KW-1185">Reference proteome</keyword>
<dbReference type="InterPro" id="IPR050090">
    <property type="entry name" value="Tyrosine_recombinase_XerCD"/>
</dbReference>
<evidence type="ECO:0000256" key="7">
    <source>
        <dbReference type="ARBA" id="ARBA00023125"/>
    </source>
</evidence>
<keyword evidence="9" id="KW-0131">Cell cycle</keyword>
<dbReference type="GO" id="GO:0005737">
    <property type="term" value="C:cytoplasm"/>
    <property type="evidence" value="ECO:0007669"/>
    <property type="project" value="UniProtKB-SubCell"/>
</dbReference>
<dbReference type="GO" id="GO:0003677">
    <property type="term" value="F:DNA binding"/>
    <property type="evidence" value="ECO:0007669"/>
    <property type="project" value="UniProtKB-UniRule"/>
</dbReference>
<keyword evidence="7 10" id="KW-0238">DNA-binding</keyword>
<evidence type="ECO:0000313" key="14">
    <source>
        <dbReference type="Proteomes" id="UP000029093"/>
    </source>
</evidence>
<dbReference type="SUPFAM" id="SSF116734">
    <property type="entry name" value="DNA methylase specificity domain"/>
    <property type="match status" value="1"/>
</dbReference>
<keyword evidence="6" id="KW-0229">DNA integration</keyword>
<dbReference type="GO" id="GO:0006310">
    <property type="term" value="P:DNA recombination"/>
    <property type="evidence" value="ECO:0007669"/>
    <property type="project" value="UniProtKB-KW"/>
</dbReference>
<dbReference type="InterPro" id="IPR004107">
    <property type="entry name" value="Integrase_SAM-like_N"/>
</dbReference>
<accession>A0A086ZF96</accession>
<dbReference type="PROSITE" id="PS51900">
    <property type="entry name" value="CB"/>
    <property type="match status" value="1"/>
</dbReference>
<feature type="domain" description="Core-binding (CB)" evidence="12">
    <location>
        <begin position="286"/>
        <end position="368"/>
    </location>
</feature>
<protein>
    <submittedName>
        <fullName evidence="13">Phage integrase</fullName>
    </submittedName>
</protein>
<dbReference type="EMBL" id="JGYQ01000018">
    <property type="protein sequence ID" value="KFI45196.1"/>
    <property type="molecule type" value="Genomic_DNA"/>
</dbReference>
<evidence type="ECO:0000256" key="1">
    <source>
        <dbReference type="ARBA" id="ARBA00004496"/>
    </source>
</evidence>
<organism evidence="13 14">
    <name type="scientific">Bifidobacterium boum</name>
    <dbReference type="NCBI Taxonomy" id="78343"/>
    <lineage>
        <taxon>Bacteria</taxon>
        <taxon>Bacillati</taxon>
        <taxon>Actinomycetota</taxon>
        <taxon>Actinomycetes</taxon>
        <taxon>Bifidobacteriales</taxon>
        <taxon>Bifidobacteriaceae</taxon>
        <taxon>Bifidobacterium</taxon>
    </lineage>
</organism>
<dbReference type="GO" id="GO:0015074">
    <property type="term" value="P:DNA integration"/>
    <property type="evidence" value="ECO:0007669"/>
    <property type="project" value="UniProtKB-KW"/>
</dbReference>
<dbReference type="PANTHER" id="PTHR30349">
    <property type="entry name" value="PHAGE INTEGRASE-RELATED"/>
    <property type="match status" value="1"/>
</dbReference>
<evidence type="ECO:0000256" key="10">
    <source>
        <dbReference type="PROSITE-ProRule" id="PRU01248"/>
    </source>
</evidence>
<evidence type="ECO:0000256" key="2">
    <source>
        <dbReference type="ARBA" id="ARBA00022490"/>
    </source>
</evidence>
<dbReference type="PROSITE" id="PS51898">
    <property type="entry name" value="TYR_RECOMBINASE"/>
    <property type="match status" value="1"/>
</dbReference>
<comment type="subcellular location">
    <subcellularLocation>
        <location evidence="1">Cytoplasm</location>
    </subcellularLocation>
</comment>
<name>A0A086ZF96_9BIFI</name>
<comment type="caution">
    <text evidence="13">The sequence shown here is derived from an EMBL/GenBank/DDBJ whole genome shotgun (WGS) entry which is preliminary data.</text>
</comment>
<keyword evidence="3" id="KW-0132">Cell division</keyword>
<dbReference type="Pfam" id="PF13495">
    <property type="entry name" value="Phage_int_SAM_4"/>
    <property type="match status" value="1"/>
</dbReference>
<keyword evidence="8" id="KW-0233">DNA recombination</keyword>
<dbReference type="AlphaFoldDB" id="A0A086ZF96"/>
<dbReference type="InterPro" id="IPR011010">
    <property type="entry name" value="DNA_brk_join_enz"/>
</dbReference>
<dbReference type="SUPFAM" id="SSF56349">
    <property type="entry name" value="DNA breaking-rejoining enzymes"/>
    <property type="match status" value="1"/>
</dbReference>
<dbReference type="GO" id="GO:0051301">
    <property type="term" value="P:cell division"/>
    <property type="evidence" value="ECO:0007669"/>
    <property type="project" value="UniProtKB-KW"/>
</dbReference>
<dbReference type="Gene3D" id="1.10.150.130">
    <property type="match status" value="1"/>
</dbReference>